<evidence type="ECO:0000313" key="2">
    <source>
        <dbReference type="EMBL" id="KAJ1179197.1"/>
    </source>
</evidence>
<comment type="caution">
    <text evidence="2">The sequence shown here is derived from an EMBL/GenBank/DDBJ whole genome shotgun (WGS) entry which is preliminary data.</text>
</comment>
<dbReference type="Proteomes" id="UP001066276">
    <property type="component" value="Chromosome 3_2"/>
</dbReference>
<accession>A0AAV7TRH8</accession>
<feature type="compositionally biased region" description="Basic and acidic residues" evidence="1">
    <location>
        <begin position="68"/>
        <end position="80"/>
    </location>
</feature>
<feature type="compositionally biased region" description="Basic and acidic residues" evidence="1">
    <location>
        <begin position="24"/>
        <end position="38"/>
    </location>
</feature>
<reference evidence="2" key="1">
    <citation type="journal article" date="2022" name="bioRxiv">
        <title>Sequencing and chromosome-scale assembly of the giantPleurodeles waltlgenome.</title>
        <authorList>
            <person name="Brown T."/>
            <person name="Elewa A."/>
            <person name="Iarovenko S."/>
            <person name="Subramanian E."/>
            <person name="Araus A.J."/>
            <person name="Petzold A."/>
            <person name="Susuki M."/>
            <person name="Suzuki K.-i.T."/>
            <person name="Hayashi T."/>
            <person name="Toyoda A."/>
            <person name="Oliveira C."/>
            <person name="Osipova E."/>
            <person name="Leigh N.D."/>
            <person name="Simon A."/>
            <person name="Yun M.H."/>
        </authorList>
    </citation>
    <scope>NUCLEOTIDE SEQUENCE</scope>
    <source>
        <strain evidence="2">20211129_DDA</strain>
        <tissue evidence="2">Liver</tissue>
    </source>
</reference>
<dbReference type="AlphaFoldDB" id="A0AAV7TRH8"/>
<feature type="region of interest" description="Disordered" evidence="1">
    <location>
        <begin position="18"/>
        <end position="38"/>
    </location>
</feature>
<proteinExistence type="predicted"/>
<keyword evidence="3" id="KW-1185">Reference proteome</keyword>
<sequence>MEMKRGCLREQHALIKLKKPSLGRGREGEREETWAGHEETLLRQQKTRKPLRKRVETRYRNGRLRSGFPEKRSSSPDRRALVKALTGRRSFPNGTRNGTRCTPSEQR</sequence>
<gene>
    <name evidence="2" type="ORF">NDU88_004433</name>
</gene>
<evidence type="ECO:0000313" key="3">
    <source>
        <dbReference type="Proteomes" id="UP001066276"/>
    </source>
</evidence>
<dbReference type="EMBL" id="JANPWB010000006">
    <property type="protein sequence ID" value="KAJ1179197.1"/>
    <property type="molecule type" value="Genomic_DNA"/>
</dbReference>
<name>A0AAV7TRH8_PLEWA</name>
<feature type="compositionally biased region" description="Polar residues" evidence="1">
    <location>
        <begin position="92"/>
        <end position="107"/>
    </location>
</feature>
<evidence type="ECO:0000256" key="1">
    <source>
        <dbReference type="SAM" id="MobiDB-lite"/>
    </source>
</evidence>
<protein>
    <submittedName>
        <fullName evidence="2">Uncharacterized protein</fullName>
    </submittedName>
</protein>
<feature type="region of interest" description="Disordered" evidence="1">
    <location>
        <begin position="58"/>
        <end position="107"/>
    </location>
</feature>
<organism evidence="2 3">
    <name type="scientific">Pleurodeles waltl</name>
    <name type="common">Iberian ribbed newt</name>
    <dbReference type="NCBI Taxonomy" id="8319"/>
    <lineage>
        <taxon>Eukaryota</taxon>
        <taxon>Metazoa</taxon>
        <taxon>Chordata</taxon>
        <taxon>Craniata</taxon>
        <taxon>Vertebrata</taxon>
        <taxon>Euteleostomi</taxon>
        <taxon>Amphibia</taxon>
        <taxon>Batrachia</taxon>
        <taxon>Caudata</taxon>
        <taxon>Salamandroidea</taxon>
        <taxon>Salamandridae</taxon>
        <taxon>Pleurodelinae</taxon>
        <taxon>Pleurodeles</taxon>
    </lineage>
</organism>